<keyword evidence="2" id="KW-1185">Reference proteome</keyword>
<protein>
    <submittedName>
        <fullName evidence="1">Uncharacterized protein</fullName>
    </submittedName>
</protein>
<proteinExistence type="predicted"/>
<organism evidence="1 2">
    <name type="scientific">Nyssa sinensis</name>
    <dbReference type="NCBI Taxonomy" id="561372"/>
    <lineage>
        <taxon>Eukaryota</taxon>
        <taxon>Viridiplantae</taxon>
        <taxon>Streptophyta</taxon>
        <taxon>Embryophyta</taxon>
        <taxon>Tracheophyta</taxon>
        <taxon>Spermatophyta</taxon>
        <taxon>Magnoliopsida</taxon>
        <taxon>eudicotyledons</taxon>
        <taxon>Gunneridae</taxon>
        <taxon>Pentapetalae</taxon>
        <taxon>asterids</taxon>
        <taxon>Cornales</taxon>
        <taxon>Nyssaceae</taxon>
        <taxon>Nyssa</taxon>
    </lineage>
</organism>
<dbReference type="EMBL" id="CM018032">
    <property type="protein sequence ID" value="KAA8546886.1"/>
    <property type="molecule type" value="Genomic_DNA"/>
</dbReference>
<reference evidence="1 2" key="1">
    <citation type="submission" date="2019-09" db="EMBL/GenBank/DDBJ databases">
        <title>A chromosome-level genome assembly of the Chinese tupelo Nyssa sinensis.</title>
        <authorList>
            <person name="Yang X."/>
            <person name="Kang M."/>
            <person name="Yang Y."/>
            <person name="Xiong H."/>
            <person name="Wang M."/>
            <person name="Zhang Z."/>
            <person name="Wang Z."/>
            <person name="Wu H."/>
            <person name="Ma T."/>
            <person name="Liu J."/>
            <person name="Xi Z."/>
        </authorList>
    </citation>
    <scope>NUCLEOTIDE SEQUENCE [LARGE SCALE GENOMIC DNA]</scope>
    <source>
        <strain evidence="1">J267</strain>
        <tissue evidence="1">Leaf</tissue>
    </source>
</reference>
<dbReference type="AlphaFoldDB" id="A0A5J5BW25"/>
<evidence type="ECO:0000313" key="2">
    <source>
        <dbReference type="Proteomes" id="UP000325577"/>
    </source>
</evidence>
<sequence length="126" mass="13847">MRQRSSLENIGGEEIVGVAAKKTPALSPLTWENIRGEGRVGVEWVVSGKKGGWELNGCNDQNDDEEVISLESIQINRGKDLKYGKEMASYGERLRLQILPENDMRVRKVAETGNLVRGGSDSGFGI</sequence>
<gene>
    <name evidence="1" type="ORF">F0562_003315</name>
</gene>
<accession>A0A5J5BW25</accession>
<name>A0A5J5BW25_9ASTE</name>
<evidence type="ECO:0000313" key="1">
    <source>
        <dbReference type="EMBL" id="KAA8546886.1"/>
    </source>
</evidence>
<dbReference type="Proteomes" id="UP000325577">
    <property type="component" value="Linkage Group LG1"/>
</dbReference>